<organism evidence="5 6">
    <name type="scientific">Methylobacterium organophilum</name>
    <dbReference type="NCBI Taxonomy" id="410"/>
    <lineage>
        <taxon>Bacteria</taxon>
        <taxon>Pseudomonadati</taxon>
        <taxon>Pseudomonadota</taxon>
        <taxon>Alphaproteobacteria</taxon>
        <taxon>Hyphomicrobiales</taxon>
        <taxon>Methylobacteriaceae</taxon>
        <taxon>Methylobacterium</taxon>
    </lineage>
</organism>
<dbReference type="InterPro" id="IPR043128">
    <property type="entry name" value="Rev_trsase/Diguanyl_cyclase"/>
</dbReference>
<keyword evidence="3" id="KW-0175">Coiled coil</keyword>
<comment type="caution">
    <text evidence="5">The sequence shown here is derived from an EMBL/GenBank/DDBJ whole genome shotgun (WGS) entry which is preliminary data.</text>
</comment>
<dbReference type="Pfam" id="PF00990">
    <property type="entry name" value="GGDEF"/>
    <property type="match status" value="1"/>
</dbReference>
<proteinExistence type="predicted"/>
<evidence type="ECO:0000313" key="5">
    <source>
        <dbReference type="EMBL" id="GJE29690.1"/>
    </source>
</evidence>
<name>A0ABQ4TFP4_METOR</name>
<dbReference type="InterPro" id="IPR050469">
    <property type="entry name" value="Diguanylate_Cyclase"/>
</dbReference>
<dbReference type="PANTHER" id="PTHR45138:SF9">
    <property type="entry name" value="DIGUANYLATE CYCLASE DGCM-RELATED"/>
    <property type="match status" value="1"/>
</dbReference>
<dbReference type="SMART" id="SM00267">
    <property type="entry name" value="GGDEF"/>
    <property type="match status" value="1"/>
</dbReference>
<feature type="domain" description="GGDEF" evidence="4">
    <location>
        <begin position="140"/>
        <end position="272"/>
    </location>
</feature>
<dbReference type="EMBL" id="BPQV01000018">
    <property type="protein sequence ID" value="GJE29690.1"/>
    <property type="molecule type" value="Genomic_DNA"/>
</dbReference>
<gene>
    <name evidence="5" type="ORF">LKMONMHP_4574</name>
</gene>
<keyword evidence="6" id="KW-1185">Reference proteome</keyword>
<comment type="catalytic activity">
    <reaction evidence="2">
        <text>2 GTP = 3',3'-c-di-GMP + 2 diphosphate</text>
        <dbReference type="Rhea" id="RHEA:24898"/>
        <dbReference type="ChEBI" id="CHEBI:33019"/>
        <dbReference type="ChEBI" id="CHEBI:37565"/>
        <dbReference type="ChEBI" id="CHEBI:58805"/>
        <dbReference type="EC" id="2.7.7.65"/>
    </reaction>
</comment>
<dbReference type="PROSITE" id="PS50887">
    <property type="entry name" value="GGDEF"/>
    <property type="match status" value="1"/>
</dbReference>
<sequence length="280" mass="31214">MGRRSTLAAKVDSDAFSLFDNEEAVLARTDDMLARLAEVAAGVRDLAEAYRRGYREQRQIVRMSDRMQSDLQRANQWLADQQRDLQMLNEALSTEIEHRKRLEAEMRRLAETDHLTGAFSRRRFTQHCEQELRRHGREGRPPCLLMLDLDRFKKINDSYGHATGDAALVTFAQTCREALRGAHAFGRMGGEEFAILLEDMTAADGLAFAEDLRRAVAATPVESEEESLTISVSIGLAVSRSGESLGLLMRRADAALYAAKAGGRDRVCVAQDTGAPEEEP</sequence>
<reference evidence="5" key="2">
    <citation type="submission" date="2021-08" db="EMBL/GenBank/DDBJ databases">
        <authorList>
            <person name="Tani A."/>
            <person name="Ola A."/>
            <person name="Ogura Y."/>
            <person name="Katsura K."/>
            <person name="Hayashi T."/>
        </authorList>
    </citation>
    <scope>NUCLEOTIDE SEQUENCE</scope>
    <source>
        <strain evidence="5">NBRC 15689</strain>
    </source>
</reference>
<dbReference type="Proteomes" id="UP001055156">
    <property type="component" value="Unassembled WGS sequence"/>
</dbReference>
<dbReference type="NCBIfam" id="TIGR00254">
    <property type="entry name" value="GGDEF"/>
    <property type="match status" value="1"/>
</dbReference>
<accession>A0ABQ4TFP4</accession>
<evidence type="ECO:0000256" key="2">
    <source>
        <dbReference type="ARBA" id="ARBA00034247"/>
    </source>
</evidence>
<dbReference type="SUPFAM" id="SSF55073">
    <property type="entry name" value="Nucleotide cyclase"/>
    <property type="match status" value="1"/>
</dbReference>
<dbReference type="InterPro" id="IPR029787">
    <property type="entry name" value="Nucleotide_cyclase"/>
</dbReference>
<dbReference type="EC" id="2.7.7.65" evidence="1"/>
<dbReference type="Gene3D" id="3.30.70.270">
    <property type="match status" value="1"/>
</dbReference>
<evidence type="ECO:0000256" key="3">
    <source>
        <dbReference type="SAM" id="Coils"/>
    </source>
</evidence>
<dbReference type="PANTHER" id="PTHR45138">
    <property type="entry name" value="REGULATORY COMPONENTS OF SENSORY TRANSDUCTION SYSTEM"/>
    <property type="match status" value="1"/>
</dbReference>
<dbReference type="InterPro" id="IPR000160">
    <property type="entry name" value="GGDEF_dom"/>
</dbReference>
<dbReference type="CDD" id="cd01949">
    <property type="entry name" value="GGDEF"/>
    <property type="match status" value="1"/>
</dbReference>
<evidence type="ECO:0000256" key="1">
    <source>
        <dbReference type="ARBA" id="ARBA00012528"/>
    </source>
</evidence>
<evidence type="ECO:0000313" key="6">
    <source>
        <dbReference type="Proteomes" id="UP001055156"/>
    </source>
</evidence>
<feature type="coiled-coil region" evidence="3">
    <location>
        <begin position="85"/>
        <end position="112"/>
    </location>
</feature>
<reference evidence="5" key="1">
    <citation type="journal article" date="2021" name="Front. Microbiol.">
        <title>Comprehensive Comparative Genomics and Phenotyping of Methylobacterium Species.</title>
        <authorList>
            <person name="Alessa O."/>
            <person name="Ogura Y."/>
            <person name="Fujitani Y."/>
            <person name="Takami H."/>
            <person name="Hayashi T."/>
            <person name="Sahin N."/>
            <person name="Tani A."/>
        </authorList>
    </citation>
    <scope>NUCLEOTIDE SEQUENCE</scope>
    <source>
        <strain evidence="5">NBRC 15689</strain>
    </source>
</reference>
<protein>
    <recommendedName>
        <fullName evidence="1">diguanylate cyclase</fullName>
        <ecNumber evidence="1">2.7.7.65</ecNumber>
    </recommendedName>
</protein>
<dbReference type="RefSeq" id="WP_238314753.1">
    <property type="nucleotide sequence ID" value="NZ_BPQV01000018.1"/>
</dbReference>
<evidence type="ECO:0000259" key="4">
    <source>
        <dbReference type="PROSITE" id="PS50887"/>
    </source>
</evidence>